<accession>A0ABU1N2T5</accession>
<dbReference type="PANTHER" id="PTHR46796:SF6">
    <property type="entry name" value="ARAC SUBFAMILY"/>
    <property type="match status" value="1"/>
</dbReference>
<keyword evidence="2" id="KW-0238">DNA-binding</keyword>
<dbReference type="InterPro" id="IPR020449">
    <property type="entry name" value="Tscrpt_reg_AraC-type_HTH"/>
</dbReference>
<proteinExistence type="predicted"/>
<dbReference type="PRINTS" id="PR00032">
    <property type="entry name" value="HTHARAC"/>
</dbReference>
<evidence type="ECO:0000256" key="4">
    <source>
        <dbReference type="SAM" id="MobiDB-lite"/>
    </source>
</evidence>
<sequence length="339" mass="37450">MNHPLDPPAETLFRLGRTNFSTRSVPPEQRHDHYRREVLTALDARDPEPGFTASITALRLGPHAFYVTETGGQTMFRTPQMIAADGLDHYIVQFNIAGSHTGDFDGVPFSFGPGEVGICDLSRPMLMHSTAVKVLTTFLPRAEVEAVAPNIALHGMVLDANRAGLLIEHLTAVTRWFPQLLPQTLPGITRATIELLGACLAMEAGRADFGMRESPVLLRARAYVEHNLLEPSLNPARISEALGVSRSTLYRLFEPLGGVTAYIWERRLHLARAALLDPKRGRRISEIAFQCGFSSEAHFSRSFRKAFNIRPSDLRSLQPSLGEEPDTPFAKWTDAATGT</sequence>
<evidence type="ECO:0000256" key="1">
    <source>
        <dbReference type="ARBA" id="ARBA00023015"/>
    </source>
</evidence>
<name>A0ABU1N2T5_9CAUL</name>
<keyword evidence="1" id="KW-0805">Transcription regulation</keyword>
<feature type="domain" description="HTH araC/xylS-type" evidence="5">
    <location>
        <begin position="218"/>
        <end position="317"/>
    </location>
</feature>
<dbReference type="PROSITE" id="PS01124">
    <property type="entry name" value="HTH_ARAC_FAMILY_2"/>
    <property type="match status" value="1"/>
</dbReference>
<dbReference type="InterPro" id="IPR009057">
    <property type="entry name" value="Homeodomain-like_sf"/>
</dbReference>
<dbReference type="Proteomes" id="UP001262754">
    <property type="component" value="Unassembled WGS sequence"/>
</dbReference>
<evidence type="ECO:0000313" key="7">
    <source>
        <dbReference type="Proteomes" id="UP001262754"/>
    </source>
</evidence>
<reference evidence="6 7" key="1">
    <citation type="submission" date="2023-07" db="EMBL/GenBank/DDBJ databases">
        <title>Sorghum-associated microbial communities from plants grown in Nebraska, USA.</title>
        <authorList>
            <person name="Schachtman D."/>
        </authorList>
    </citation>
    <scope>NUCLEOTIDE SEQUENCE [LARGE SCALE GENOMIC DNA]</scope>
    <source>
        <strain evidence="6 7">DS2154</strain>
    </source>
</reference>
<dbReference type="Gene3D" id="1.10.10.60">
    <property type="entry name" value="Homeodomain-like"/>
    <property type="match status" value="1"/>
</dbReference>
<keyword evidence="3" id="KW-0804">Transcription</keyword>
<evidence type="ECO:0000313" key="6">
    <source>
        <dbReference type="EMBL" id="MDR6532395.1"/>
    </source>
</evidence>
<dbReference type="EMBL" id="JAVDRL010000009">
    <property type="protein sequence ID" value="MDR6532395.1"/>
    <property type="molecule type" value="Genomic_DNA"/>
</dbReference>
<comment type="caution">
    <text evidence="6">The sequence shown here is derived from an EMBL/GenBank/DDBJ whole genome shotgun (WGS) entry which is preliminary data.</text>
</comment>
<dbReference type="InterPro" id="IPR050204">
    <property type="entry name" value="AraC_XylS_family_regulators"/>
</dbReference>
<protein>
    <submittedName>
        <fullName evidence="6">AraC-like DNA-binding protein</fullName>
    </submittedName>
</protein>
<gene>
    <name evidence="6" type="ORF">J2800_003153</name>
</gene>
<dbReference type="SUPFAM" id="SSF46689">
    <property type="entry name" value="Homeodomain-like"/>
    <property type="match status" value="1"/>
</dbReference>
<organism evidence="6 7">
    <name type="scientific">Caulobacter rhizosphaerae</name>
    <dbReference type="NCBI Taxonomy" id="2010972"/>
    <lineage>
        <taxon>Bacteria</taxon>
        <taxon>Pseudomonadati</taxon>
        <taxon>Pseudomonadota</taxon>
        <taxon>Alphaproteobacteria</taxon>
        <taxon>Caulobacterales</taxon>
        <taxon>Caulobacteraceae</taxon>
        <taxon>Caulobacter</taxon>
    </lineage>
</organism>
<dbReference type="SMART" id="SM00342">
    <property type="entry name" value="HTH_ARAC"/>
    <property type="match status" value="1"/>
</dbReference>
<keyword evidence="7" id="KW-1185">Reference proteome</keyword>
<evidence type="ECO:0000259" key="5">
    <source>
        <dbReference type="PROSITE" id="PS01124"/>
    </source>
</evidence>
<dbReference type="InterPro" id="IPR018060">
    <property type="entry name" value="HTH_AraC"/>
</dbReference>
<dbReference type="PANTHER" id="PTHR46796">
    <property type="entry name" value="HTH-TYPE TRANSCRIPTIONAL ACTIVATOR RHAS-RELATED"/>
    <property type="match status" value="1"/>
</dbReference>
<evidence type="ECO:0000256" key="2">
    <source>
        <dbReference type="ARBA" id="ARBA00023125"/>
    </source>
</evidence>
<dbReference type="Pfam" id="PF12833">
    <property type="entry name" value="HTH_18"/>
    <property type="match status" value="1"/>
</dbReference>
<evidence type="ECO:0000256" key="3">
    <source>
        <dbReference type="ARBA" id="ARBA00023163"/>
    </source>
</evidence>
<dbReference type="RefSeq" id="WP_056762033.1">
    <property type="nucleotide sequence ID" value="NZ_JAVDRL010000009.1"/>
</dbReference>
<feature type="region of interest" description="Disordered" evidence="4">
    <location>
        <begin position="317"/>
        <end position="339"/>
    </location>
</feature>